<dbReference type="Pfam" id="PF04205">
    <property type="entry name" value="FMN_bind"/>
    <property type="match status" value="1"/>
</dbReference>
<dbReference type="GO" id="GO:0016020">
    <property type="term" value="C:membrane"/>
    <property type="evidence" value="ECO:0007669"/>
    <property type="project" value="InterPro"/>
</dbReference>
<comment type="caution">
    <text evidence="3">The sequence shown here is derived from an EMBL/GenBank/DDBJ whole genome shotgun (WGS) entry which is preliminary data.</text>
</comment>
<accession>A0A4R8W3S2</accession>
<dbReference type="SMART" id="SM00900">
    <property type="entry name" value="FMN_bind"/>
    <property type="match status" value="1"/>
</dbReference>
<evidence type="ECO:0000259" key="2">
    <source>
        <dbReference type="SMART" id="SM00900"/>
    </source>
</evidence>
<dbReference type="AlphaFoldDB" id="A0A4R8W3S2"/>
<dbReference type="GO" id="GO:0010181">
    <property type="term" value="F:FMN binding"/>
    <property type="evidence" value="ECO:0007669"/>
    <property type="project" value="InterPro"/>
</dbReference>
<dbReference type="Gene3D" id="3.90.1010.20">
    <property type="match status" value="1"/>
</dbReference>
<sequence length="128" mass="12898">MQAQTQTQTSSLSQTTDAADSAAPATTGTVTPTATGASGTFAGTAAQTRFGNVQVQIAVADGTITDVTALHLTDHDQRSVSISNRAAPVLRQQVLAAQSANVQGVSGATYTTDGYLTSLQSALDQAGL</sequence>
<dbReference type="InterPro" id="IPR007329">
    <property type="entry name" value="FMN-bd"/>
</dbReference>
<evidence type="ECO:0000313" key="3">
    <source>
        <dbReference type="EMBL" id="TFC01141.1"/>
    </source>
</evidence>
<protein>
    <submittedName>
        <fullName evidence="3">FMN-binding protein</fullName>
    </submittedName>
</protein>
<dbReference type="EMBL" id="SOFL01000036">
    <property type="protein sequence ID" value="TFC01141.1"/>
    <property type="molecule type" value="Genomic_DNA"/>
</dbReference>
<feature type="region of interest" description="Disordered" evidence="1">
    <location>
        <begin position="1"/>
        <end position="40"/>
    </location>
</feature>
<proteinExistence type="predicted"/>
<name>A0A4R8W3S2_9MICO</name>
<reference evidence="3 4" key="1">
    <citation type="submission" date="2019-03" db="EMBL/GenBank/DDBJ databases">
        <title>Genomics of glacier-inhabiting Cryobacterium strains.</title>
        <authorList>
            <person name="Liu Q."/>
            <person name="Xin Y.-H."/>
        </authorList>
    </citation>
    <scope>NUCLEOTIDE SEQUENCE [LARGE SCALE GENOMIC DNA]</scope>
    <source>
        <strain evidence="3 4">RHLS22-1</strain>
    </source>
</reference>
<gene>
    <name evidence="3" type="ORF">E3O42_10930</name>
</gene>
<evidence type="ECO:0000256" key="1">
    <source>
        <dbReference type="SAM" id="MobiDB-lite"/>
    </source>
</evidence>
<evidence type="ECO:0000313" key="4">
    <source>
        <dbReference type="Proteomes" id="UP000297907"/>
    </source>
</evidence>
<dbReference type="OrthoDB" id="8099475at2"/>
<feature type="domain" description="FMN-binding" evidence="2">
    <location>
        <begin position="49"/>
        <end position="126"/>
    </location>
</feature>
<organism evidence="3 4">
    <name type="scientific">Cryobacterium adonitolivorans</name>
    <dbReference type="NCBI Taxonomy" id="1259189"/>
    <lineage>
        <taxon>Bacteria</taxon>
        <taxon>Bacillati</taxon>
        <taxon>Actinomycetota</taxon>
        <taxon>Actinomycetes</taxon>
        <taxon>Micrococcales</taxon>
        <taxon>Microbacteriaceae</taxon>
        <taxon>Cryobacterium</taxon>
    </lineage>
</organism>
<keyword evidence="4" id="KW-1185">Reference proteome</keyword>
<dbReference type="Proteomes" id="UP000297907">
    <property type="component" value="Unassembled WGS sequence"/>
</dbReference>